<dbReference type="InterPro" id="IPR054189">
    <property type="entry name" value="DUF6894"/>
</dbReference>
<name>A0ABQ6AQM7_9BRAD</name>
<dbReference type="EMBL" id="BSOW01000003">
    <property type="protein sequence ID" value="GLR84449.1"/>
    <property type="molecule type" value="Genomic_DNA"/>
</dbReference>
<comment type="caution">
    <text evidence="2">The sequence shown here is derived from an EMBL/GenBank/DDBJ whole genome shotgun (WGS) entry which is preliminary data.</text>
</comment>
<organism evidence="2 3">
    <name type="scientific">Bradyrhizobium iriomotense</name>
    <dbReference type="NCBI Taxonomy" id="441950"/>
    <lineage>
        <taxon>Bacteria</taxon>
        <taxon>Pseudomonadati</taxon>
        <taxon>Pseudomonadota</taxon>
        <taxon>Alphaproteobacteria</taxon>
        <taxon>Hyphomicrobiales</taxon>
        <taxon>Nitrobacteraceae</taxon>
        <taxon>Bradyrhizobium</taxon>
    </lineage>
</organism>
<evidence type="ECO:0000259" key="1">
    <source>
        <dbReference type="Pfam" id="PF21834"/>
    </source>
</evidence>
<accession>A0ABQ6AQM7</accession>
<dbReference type="Proteomes" id="UP001156905">
    <property type="component" value="Unassembled WGS sequence"/>
</dbReference>
<proteinExistence type="predicted"/>
<keyword evidence="3" id="KW-1185">Reference proteome</keyword>
<reference evidence="3" key="1">
    <citation type="journal article" date="2019" name="Int. J. Syst. Evol. Microbiol.">
        <title>The Global Catalogue of Microorganisms (GCM) 10K type strain sequencing project: providing services to taxonomists for standard genome sequencing and annotation.</title>
        <authorList>
            <consortium name="The Broad Institute Genomics Platform"/>
            <consortium name="The Broad Institute Genome Sequencing Center for Infectious Disease"/>
            <person name="Wu L."/>
            <person name="Ma J."/>
        </authorList>
    </citation>
    <scope>NUCLEOTIDE SEQUENCE [LARGE SCALE GENOMIC DNA]</scope>
    <source>
        <strain evidence="3">NBRC 102520</strain>
    </source>
</reference>
<feature type="domain" description="DUF6894" evidence="1">
    <location>
        <begin position="2"/>
        <end position="45"/>
    </location>
</feature>
<sequence length="76" mass="8392">MRYFFHIVDRYGLFPDRTGCEHADQDAALEHARRIAAELAKTGEFFRSSFVFVARAAAPCSPPGSDQSSAARVEDA</sequence>
<gene>
    <name evidence="2" type="ORF">GCM10007857_11590</name>
</gene>
<dbReference type="RefSeq" id="WP_431309579.1">
    <property type="nucleotide sequence ID" value="NZ_BSOW01000003.1"/>
</dbReference>
<evidence type="ECO:0000313" key="2">
    <source>
        <dbReference type="EMBL" id="GLR84449.1"/>
    </source>
</evidence>
<evidence type="ECO:0000313" key="3">
    <source>
        <dbReference type="Proteomes" id="UP001156905"/>
    </source>
</evidence>
<protein>
    <recommendedName>
        <fullName evidence="1">DUF6894 domain-containing protein</fullName>
    </recommendedName>
</protein>
<dbReference type="Pfam" id="PF21834">
    <property type="entry name" value="DUF6894"/>
    <property type="match status" value="1"/>
</dbReference>